<dbReference type="InterPro" id="IPR050623">
    <property type="entry name" value="Glucan_succinyl_AcylTrfase"/>
</dbReference>
<organism evidence="4 5">
    <name type="scientific">Teichococcus globiformis</name>
    <dbReference type="NCBI Taxonomy" id="2307229"/>
    <lineage>
        <taxon>Bacteria</taxon>
        <taxon>Pseudomonadati</taxon>
        <taxon>Pseudomonadota</taxon>
        <taxon>Alphaproteobacteria</taxon>
        <taxon>Acetobacterales</taxon>
        <taxon>Roseomonadaceae</taxon>
        <taxon>Roseomonas</taxon>
    </lineage>
</organism>
<evidence type="ECO:0000256" key="2">
    <source>
        <dbReference type="SAM" id="Phobius"/>
    </source>
</evidence>
<gene>
    <name evidence="4" type="ORF">ACFOD4_14840</name>
</gene>
<sequence>MKNDHASSGLARDIERWDYLDQLRAGLMVLGIPYHVALVYASHSSWIVNSPEESTLLTWAAQFSHTFRMPAFFVLAGFFALLIIRRRGAAPWWRSRLYRLVIPLIATALMVNPMIMAANSYAEAGLDGMLEHWTAQITSFGEPWQVHLWFLVHLLIFSAVLAALWHFKDQLALEARTHALQNVLERGPVVFGLALLAIGGATAGFAVAAKLAGVSYLWDGILIPARVVANLPVFLFGAMLAFRRDWLERFTRPHAGLWVAAFLSASALAVITPIEEALPRMGTYFLAPITGILFAHVLMSAARRYLNRSTPLSRALVDASMTMYLVHIAFVTWFCALFLSITMNPLLEFGLITVLSLLGSYATHLIVRRSKLLLLLFNGRSERDPLRSQSRLSTAQPGAGLAAPQRMVS</sequence>
<proteinExistence type="predicted"/>
<dbReference type="EMBL" id="JBHRTN010000018">
    <property type="protein sequence ID" value="MFC3126341.1"/>
    <property type="molecule type" value="Genomic_DNA"/>
</dbReference>
<feature type="transmembrane region" description="Helical" evidence="2">
    <location>
        <begin position="97"/>
        <end position="118"/>
    </location>
</feature>
<evidence type="ECO:0000313" key="4">
    <source>
        <dbReference type="EMBL" id="MFC3126341.1"/>
    </source>
</evidence>
<dbReference type="Proteomes" id="UP001595593">
    <property type="component" value="Unassembled WGS sequence"/>
</dbReference>
<reference evidence="5" key="1">
    <citation type="journal article" date="2019" name="Int. J. Syst. Evol. Microbiol.">
        <title>The Global Catalogue of Microorganisms (GCM) 10K type strain sequencing project: providing services to taxonomists for standard genome sequencing and annotation.</title>
        <authorList>
            <consortium name="The Broad Institute Genomics Platform"/>
            <consortium name="The Broad Institute Genome Sequencing Center for Infectious Disease"/>
            <person name="Wu L."/>
            <person name="Ma J."/>
        </authorList>
    </citation>
    <scope>NUCLEOTIDE SEQUENCE [LARGE SCALE GENOMIC DNA]</scope>
    <source>
        <strain evidence="5">KCTC 52094</strain>
    </source>
</reference>
<keyword evidence="5" id="KW-1185">Reference proteome</keyword>
<feature type="compositionally biased region" description="Polar residues" evidence="1">
    <location>
        <begin position="387"/>
        <end position="396"/>
    </location>
</feature>
<feature type="transmembrane region" description="Helical" evidence="2">
    <location>
        <begin position="148"/>
        <end position="167"/>
    </location>
</feature>
<accession>A0ABV7G6Q9</accession>
<feature type="region of interest" description="Disordered" evidence="1">
    <location>
        <begin position="387"/>
        <end position="409"/>
    </location>
</feature>
<feature type="transmembrane region" description="Helical" evidence="2">
    <location>
        <begin position="221"/>
        <end position="242"/>
    </location>
</feature>
<feature type="transmembrane region" description="Helical" evidence="2">
    <location>
        <begin position="25"/>
        <end position="47"/>
    </location>
</feature>
<dbReference type="Pfam" id="PF01757">
    <property type="entry name" value="Acyl_transf_3"/>
    <property type="match status" value="1"/>
</dbReference>
<evidence type="ECO:0000256" key="1">
    <source>
        <dbReference type="SAM" id="MobiDB-lite"/>
    </source>
</evidence>
<evidence type="ECO:0000313" key="5">
    <source>
        <dbReference type="Proteomes" id="UP001595593"/>
    </source>
</evidence>
<feature type="transmembrane region" description="Helical" evidence="2">
    <location>
        <begin position="323"/>
        <end position="343"/>
    </location>
</feature>
<comment type="caution">
    <text evidence="4">The sequence shown here is derived from an EMBL/GenBank/DDBJ whole genome shotgun (WGS) entry which is preliminary data.</text>
</comment>
<feature type="transmembrane region" description="Helical" evidence="2">
    <location>
        <begin position="254"/>
        <end position="272"/>
    </location>
</feature>
<keyword evidence="2" id="KW-1133">Transmembrane helix</keyword>
<dbReference type="GO" id="GO:0016746">
    <property type="term" value="F:acyltransferase activity"/>
    <property type="evidence" value="ECO:0007669"/>
    <property type="project" value="UniProtKB-KW"/>
</dbReference>
<keyword evidence="4" id="KW-0808">Transferase</keyword>
<feature type="transmembrane region" description="Helical" evidence="2">
    <location>
        <begin position="188"/>
        <end position="209"/>
    </location>
</feature>
<dbReference type="RefSeq" id="WP_379597608.1">
    <property type="nucleotide sequence ID" value="NZ_JBHRTN010000018.1"/>
</dbReference>
<keyword evidence="2" id="KW-0812">Transmembrane</keyword>
<keyword evidence="2" id="KW-0472">Membrane</keyword>
<feature type="domain" description="Acyltransferase 3" evidence="3">
    <location>
        <begin position="18"/>
        <end position="363"/>
    </location>
</feature>
<dbReference type="PANTHER" id="PTHR36927">
    <property type="entry name" value="BLR4337 PROTEIN"/>
    <property type="match status" value="1"/>
</dbReference>
<keyword evidence="4" id="KW-0012">Acyltransferase</keyword>
<feature type="transmembrane region" description="Helical" evidence="2">
    <location>
        <begin position="349"/>
        <end position="367"/>
    </location>
</feature>
<dbReference type="PANTHER" id="PTHR36927:SF1">
    <property type="entry name" value="MDO-LIKE PROTEIN"/>
    <property type="match status" value="1"/>
</dbReference>
<dbReference type="InterPro" id="IPR002656">
    <property type="entry name" value="Acyl_transf_3_dom"/>
</dbReference>
<protein>
    <submittedName>
        <fullName evidence="4">Acyltransferase family protein</fullName>
    </submittedName>
</protein>
<feature type="transmembrane region" description="Helical" evidence="2">
    <location>
        <begin position="67"/>
        <end position="85"/>
    </location>
</feature>
<feature type="transmembrane region" description="Helical" evidence="2">
    <location>
        <begin position="284"/>
        <end position="302"/>
    </location>
</feature>
<name>A0ABV7G6Q9_9PROT</name>
<evidence type="ECO:0000259" key="3">
    <source>
        <dbReference type="Pfam" id="PF01757"/>
    </source>
</evidence>